<dbReference type="InterPro" id="IPR050808">
    <property type="entry name" value="Phage_Integrase"/>
</dbReference>
<keyword evidence="2" id="KW-0229">DNA integration</keyword>
<dbReference type="GO" id="GO:0015074">
    <property type="term" value="P:DNA integration"/>
    <property type="evidence" value="ECO:0007669"/>
    <property type="project" value="UniProtKB-KW"/>
</dbReference>
<gene>
    <name evidence="5" type="ORF">DIZ79_11050</name>
</gene>
<sequence>MDWNPMPIYIMYCSTSRRLVAPFLFGIAAGAREQEITSLRWDQEVQADELPAGSAWWIPPEIRKGNARKRKSDQEGRYLIANSAARSIIDEQRGNESDLVFPGPKGQRMGRLNNTAWKAAWRKAGLQVEGVKRGVHNLRHTFGRRMEAAGIPREYRKALLGHEIQDVTDLYSGPGLARMLDHAERIKRTNAPILRPVQKRDSPRAAASH</sequence>
<proteinExistence type="inferred from homology"/>
<feature type="domain" description="Tyr recombinase" evidence="4">
    <location>
        <begin position="1"/>
        <end position="184"/>
    </location>
</feature>
<dbReference type="Pfam" id="PF00589">
    <property type="entry name" value="Phage_integrase"/>
    <property type="match status" value="1"/>
</dbReference>
<keyword evidence="3" id="KW-0233">DNA recombination</keyword>
<evidence type="ECO:0000256" key="1">
    <source>
        <dbReference type="ARBA" id="ARBA00008857"/>
    </source>
</evidence>
<protein>
    <recommendedName>
        <fullName evidence="4">Tyr recombinase domain-containing protein</fullName>
    </recommendedName>
</protein>
<evidence type="ECO:0000313" key="6">
    <source>
        <dbReference type="Proteomes" id="UP000255508"/>
    </source>
</evidence>
<dbReference type="InterPro" id="IPR011010">
    <property type="entry name" value="DNA_brk_join_enz"/>
</dbReference>
<comment type="similarity">
    <text evidence="1">Belongs to the 'phage' integrase family.</text>
</comment>
<evidence type="ECO:0000313" key="5">
    <source>
        <dbReference type="EMBL" id="RDH89750.1"/>
    </source>
</evidence>
<dbReference type="EMBL" id="QFXD01000200">
    <property type="protein sequence ID" value="RDH89750.1"/>
    <property type="molecule type" value="Genomic_DNA"/>
</dbReference>
<evidence type="ECO:0000256" key="2">
    <source>
        <dbReference type="ARBA" id="ARBA00022908"/>
    </source>
</evidence>
<dbReference type="PANTHER" id="PTHR30629:SF2">
    <property type="entry name" value="PROPHAGE INTEGRASE INTS-RELATED"/>
    <property type="match status" value="1"/>
</dbReference>
<dbReference type="GO" id="GO:0006310">
    <property type="term" value="P:DNA recombination"/>
    <property type="evidence" value="ECO:0007669"/>
    <property type="project" value="UniProtKB-KW"/>
</dbReference>
<dbReference type="SUPFAM" id="SSF56349">
    <property type="entry name" value="DNA breaking-rejoining enzymes"/>
    <property type="match status" value="1"/>
</dbReference>
<name>A0A370DVT2_9GAMM</name>
<dbReference type="AlphaFoldDB" id="A0A370DVT2"/>
<comment type="caution">
    <text evidence="5">The sequence shown here is derived from an EMBL/GenBank/DDBJ whole genome shotgun (WGS) entry which is preliminary data.</text>
</comment>
<organism evidence="5 6">
    <name type="scientific">endosymbiont of Lamellibrachia luymesi</name>
    <dbReference type="NCBI Taxonomy" id="2200907"/>
    <lineage>
        <taxon>Bacteria</taxon>
        <taxon>Pseudomonadati</taxon>
        <taxon>Pseudomonadota</taxon>
        <taxon>Gammaproteobacteria</taxon>
        <taxon>sulfur-oxidizing symbionts</taxon>
    </lineage>
</organism>
<accession>A0A370DVT2</accession>
<dbReference type="Proteomes" id="UP000255508">
    <property type="component" value="Unassembled WGS sequence"/>
</dbReference>
<evidence type="ECO:0000256" key="3">
    <source>
        <dbReference type="ARBA" id="ARBA00023172"/>
    </source>
</evidence>
<dbReference type="PANTHER" id="PTHR30629">
    <property type="entry name" value="PROPHAGE INTEGRASE"/>
    <property type="match status" value="1"/>
</dbReference>
<dbReference type="PROSITE" id="PS51898">
    <property type="entry name" value="TYR_RECOMBINASE"/>
    <property type="match status" value="1"/>
</dbReference>
<dbReference type="Gene3D" id="1.10.443.10">
    <property type="entry name" value="Intergrase catalytic core"/>
    <property type="match status" value="1"/>
</dbReference>
<dbReference type="GO" id="GO:0003677">
    <property type="term" value="F:DNA binding"/>
    <property type="evidence" value="ECO:0007669"/>
    <property type="project" value="InterPro"/>
</dbReference>
<reference evidence="5 6" key="1">
    <citation type="journal article" date="2018" name="ISME J.">
        <title>Endosymbiont genomes yield clues of tubeworm success.</title>
        <authorList>
            <person name="Li Y."/>
            <person name="Liles M.R."/>
            <person name="Halanych K.M."/>
        </authorList>
    </citation>
    <scope>NUCLEOTIDE SEQUENCE [LARGE SCALE GENOMIC DNA]</scope>
    <source>
        <strain evidence="5">A1422</strain>
    </source>
</reference>
<dbReference type="InterPro" id="IPR013762">
    <property type="entry name" value="Integrase-like_cat_sf"/>
</dbReference>
<dbReference type="InterPro" id="IPR002104">
    <property type="entry name" value="Integrase_catalytic"/>
</dbReference>
<evidence type="ECO:0000259" key="4">
    <source>
        <dbReference type="PROSITE" id="PS51898"/>
    </source>
</evidence>